<dbReference type="Ensembl" id="ENSCINT00000029643.2">
    <property type="protein sequence ID" value="ENSCINP00000029397.2"/>
    <property type="gene ID" value="ENSCING00000003579.3"/>
</dbReference>
<evidence type="ECO:0000313" key="4">
    <source>
        <dbReference type="Proteomes" id="UP000008144"/>
    </source>
</evidence>
<dbReference type="Pfam" id="PF20923">
    <property type="entry name" value="COMMD9_HN"/>
    <property type="match status" value="1"/>
</dbReference>
<gene>
    <name evidence="3" type="primary">LOC100178405</name>
</gene>
<dbReference type="OMA" id="NTWLATI"/>
<feature type="domain" description="COMM" evidence="1">
    <location>
        <begin position="102"/>
        <end position="154"/>
    </location>
</feature>
<evidence type="ECO:0000259" key="1">
    <source>
        <dbReference type="Pfam" id="PF07258"/>
    </source>
</evidence>
<dbReference type="GeneTree" id="ENSGT00390000006218"/>
<accession>F6ZZS3</accession>
<proteinExistence type="predicted"/>
<dbReference type="Pfam" id="PF07258">
    <property type="entry name" value="COMM_domain"/>
    <property type="match status" value="1"/>
</dbReference>
<dbReference type="InterPro" id="IPR017920">
    <property type="entry name" value="COMM"/>
</dbReference>
<reference evidence="3" key="3">
    <citation type="submission" date="2025-09" db="UniProtKB">
        <authorList>
            <consortium name="Ensembl"/>
        </authorList>
    </citation>
    <scope>IDENTIFICATION</scope>
</reference>
<sequence>ASSKQSVAQCCHHVLGLIEGSNTWLATIDNICKEVNIGVEEGGELCAALEALVGKVVYKGTASCIKDLLPDDFHPNLRDLLTKVISSNLDEWKTRMLQYQVSFPKLLNFDWRLEKDNPSRAPSCVVNFETSDKTMEVDMSRETLDTMLGSLSKIRDQISSIAK</sequence>
<organism evidence="3 4">
    <name type="scientific">Ciona intestinalis</name>
    <name type="common">Transparent sea squirt</name>
    <name type="synonym">Ascidia intestinalis</name>
    <dbReference type="NCBI Taxonomy" id="7719"/>
    <lineage>
        <taxon>Eukaryota</taxon>
        <taxon>Metazoa</taxon>
        <taxon>Chordata</taxon>
        <taxon>Tunicata</taxon>
        <taxon>Ascidiacea</taxon>
        <taxon>Phlebobranchia</taxon>
        <taxon>Cionidae</taxon>
        <taxon>Ciona</taxon>
    </lineage>
</organism>
<dbReference type="Proteomes" id="UP000008144">
    <property type="component" value="Unassembled WGS sequence"/>
</dbReference>
<evidence type="ECO:0000259" key="2">
    <source>
        <dbReference type="Pfam" id="PF20923"/>
    </source>
</evidence>
<dbReference type="FunCoup" id="F6ZZS3">
    <property type="interactions" value="281"/>
</dbReference>
<evidence type="ECO:0000313" key="3">
    <source>
        <dbReference type="Ensembl" id="ENSCINP00000029397.2"/>
    </source>
</evidence>
<dbReference type="AlphaFoldDB" id="F6ZZS3"/>
<reference evidence="4" key="1">
    <citation type="journal article" date="2002" name="Science">
        <title>The draft genome of Ciona intestinalis: insights into chordate and vertebrate origins.</title>
        <authorList>
            <person name="Dehal P."/>
            <person name="Satou Y."/>
            <person name="Campbell R.K."/>
            <person name="Chapman J."/>
            <person name="Degnan B."/>
            <person name="De Tomaso A."/>
            <person name="Davidson B."/>
            <person name="Di Gregorio A."/>
            <person name="Gelpke M."/>
            <person name="Goodstein D.M."/>
            <person name="Harafuji N."/>
            <person name="Hastings K.E."/>
            <person name="Ho I."/>
            <person name="Hotta K."/>
            <person name="Huang W."/>
            <person name="Kawashima T."/>
            <person name="Lemaire P."/>
            <person name="Martinez D."/>
            <person name="Meinertzhagen I.A."/>
            <person name="Necula S."/>
            <person name="Nonaka M."/>
            <person name="Putnam N."/>
            <person name="Rash S."/>
            <person name="Saiga H."/>
            <person name="Satake M."/>
            <person name="Terry A."/>
            <person name="Yamada L."/>
            <person name="Wang H.G."/>
            <person name="Awazu S."/>
            <person name="Azumi K."/>
            <person name="Boore J."/>
            <person name="Branno M."/>
            <person name="Chin-Bow S."/>
            <person name="DeSantis R."/>
            <person name="Doyle S."/>
            <person name="Francino P."/>
            <person name="Keys D.N."/>
            <person name="Haga S."/>
            <person name="Hayashi H."/>
            <person name="Hino K."/>
            <person name="Imai K.S."/>
            <person name="Inaba K."/>
            <person name="Kano S."/>
            <person name="Kobayashi K."/>
            <person name="Kobayashi M."/>
            <person name="Lee B.I."/>
            <person name="Makabe K.W."/>
            <person name="Manohar C."/>
            <person name="Matassi G."/>
            <person name="Medina M."/>
            <person name="Mochizuki Y."/>
            <person name="Mount S."/>
            <person name="Morishita T."/>
            <person name="Miura S."/>
            <person name="Nakayama A."/>
            <person name="Nishizaka S."/>
            <person name="Nomoto H."/>
            <person name="Ohta F."/>
            <person name="Oishi K."/>
            <person name="Rigoutsos I."/>
            <person name="Sano M."/>
            <person name="Sasaki A."/>
            <person name="Sasakura Y."/>
            <person name="Shoguchi E."/>
            <person name="Shin-i T."/>
            <person name="Spagnuolo A."/>
            <person name="Stainier D."/>
            <person name="Suzuki M.M."/>
            <person name="Tassy O."/>
            <person name="Takatori N."/>
            <person name="Tokuoka M."/>
            <person name="Yagi K."/>
            <person name="Yoshizaki F."/>
            <person name="Wada S."/>
            <person name="Zhang C."/>
            <person name="Hyatt P.D."/>
            <person name="Larimer F."/>
            <person name="Detter C."/>
            <person name="Doggett N."/>
            <person name="Glavina T."/>
            <person name="Hawkins T."/>
            <person name="Richardson P."/>
            <person name="Lucas S."/>
            <person name="Kohara Y."/>
            <person name="Levine M."/>
            <person name="Satoh N."/>
            <person name="Rokhsar D.S."/>
        </authorList>
    </citation>
    <scope>NUCLEOTIDE SEQUENCE [LARGE SCALE GENOMIC DNA]</scope>
</reference>
<dbReference type="PANTHER" id="PTHR15663">
    <property type="entry name" value="COMM DOMAIN-CONTAINING PROTEIN 9"/>
    <property type="match status" value="1"/>
</dbReference>
<dbReference type="InParanoid" id="F6ZZS3"/>
<dbReference type="InterPro" id="IPR037360">
    <property type="entry name" value="COMMD9"/>
</dbReference>
<protein>
    <submittedName>
        <fullName evidence="3">COMM domain-containing protein 9</fullName>
    </submittedName>
</protein>
<dbReference type="STRING" id="7719.ENSCINP00000029397"/>
<reference evidence="3" key="2">
    <citation type="submission" date="2025-08" db="UniProtKB">
        <authorList>
            <consortium name="Ensembl"/>
        </authorList>
    </citation>
    <scope>IDENTIFICATION</scope>
</reference>
<feature type="domain" description="COMMD9 N-terminal" evidence="2">
    <location>
        <begin position="4"/>
        <end position="78"/>
    </location>
</feature>
<name>F6ZZS3_CIOIN</name>
<dbReference type="InterPro" id="IPR048676">
    <property type="entry name" value="COMMD9_N"/>
</dbReference>
<keyword evidence="4" id="KW-1185">Reference proteome</keyword>
<dbReference type="HOGENOM" id="CLU_118635_0_0_1"/>
<dbReference type="PANTHER" id="PTHR15663:SF4">
    <property type="entry name" value="COMM DOMAIN-CONTAINING PROTEIN 9"/>
    <property type="match status" value="1"/>
</dbReference>